<gene>
    <name evidence="2" type="ORF">EQP59_01265</name>
</gene>
<keyword evidence="1" id="KW-0812">Transmembrane</keyword>
<dbReference type="Proteomes" id="UP000287701">
    <property type="component" value="Chromosome"/>
</dbReference>
<evidence type="ECO:0000256" key="1">
    <source>
        <dbReference type="SAM" id="Phobius"/>
    </source>
</evidence>
<sequence length="108" mass="12563">MAKNKTIIDDFKDFVKGKFFIGENATKNWIFMSFLFVLALISIISAQITDKKVVQIKELETTASNLKSEYAFVHKQLMQHQMRSHVANMVEKDSIKSSTVQPYRIFER</sequence>
<keyword evidence="1" id="KW-1133">Transmembrane helix</keyword>
<name>A0A410JPM4_ORNRH</name>
<dbReference type="GO" id="GO:0032259">
    <property type="term" value="P:methylation"/>
    <property type="evidence" value="ECO:0007669"/>
    <property type="project" value="UniProtKB-KW"/>
</dbReference>
<feature type="transmembrane region" description="Helical" evidence="1">
    <location>
        <begin position="29"/>
        <end position="48"/>
    </location>
</feature>
<reference evidence="2 3" key="1">
    <citation type="submission" date="2019-01" db="EMBL/GenBank/DDBJ databases">
        <title>Whole Genome of Ornithobacterium rhinotracheale FARPER-174b.</title>
        <authorList>
            <person name="Tataje-Lavanda L.A."/>
            <person name="Montalvan A."/>
            <person name="Montesinos R."/>
            <person name="Zimic M."/>
            <person name="Fernandez-Sanchez M."/>
            <person name="Fernandez-Diaz M."/>
        </authorList>
    </citation>
    <scope>NUCLEOTIDE SEQUENCE [LARGE SCALE GENOMIC DNA]</scope>
    <source>
        <strain evidence="2 3">FARPER-174b</strain>
    </source>
</reference>
<keyword evidence="1" id="KW-0472">Membrane</keyword>
<dbReference type="Pfam" id="PF19579">
    <property type="entry name" value="FtsL_2"/>
    <property type="match status" value="1"/>
</dbReference>
<dbReference type="AlphaFoldDB" id="A0A410JPM4"/>
<dbReference type="EMBL" id="CP035107">
    <property type="protein sequence ID" value="QAR30082.1"/>
    <property type="molecule type" value="Genomic_DNA"/>
</dbReference>
<keyword evidence="2" id="KW-0808">Transferase</keyword>
<organism evidence="2 3">
    <name type="scientific">Ornithobacterium rhinotracheale</name>
    <dbReference type="NCBI Taxonomy" id="28251"/>
    <lineage>
        <taxon>Bacteria</taxon>
        <taxon>Pseudomonadati</taxon>
        <taxon>Bacteroidota</taxon>
        <taxon>Flavobacteriia</taxon>
        <taxon>Flavobacteriales</taxon>
        <taxon>Weeksellaceae</taxon>
        <taxon>Ornithobacterium</taxon>
    </lineage>
</organism>
<accession>A0A410JPM4</accession>
<proteinExistence type="predicted"/>
<dbReference type="OrthoDB" id="1132266at2"/>
<evidence type="ECO:0000313" key="2">
    <source>
        <dbReference type="EMBL" id="QAR30082.1"/>
    </source>
</evidence>
<keyword evidence="2" id="KW-0489">Methyltransferase</keyword>
<dbReference type="GO" id="GO:0008168">
    <property type="term" value="F:methyltransferase activity"/>
    <property type="evidence" value="ECO:0007669"/>
    <property type="project" value="UniProtKB-KW"/>
</dbReference>
<dbReference type="RefSeq" id="WP_128500589.1">
    <property type="nucleotide sequence ID" value="NZ_CP035107.1"/>
</dbReference>
<protein>
    <submittedName>
        <fullName evidence="2">S-adenosyl-methyltransferase</fullName>
    </submittedName>
</protein>
<evidence type="ECO:0000313" key="3">
    <source>
        <dbReference type="Proteomes" id="UP000287701"/>
    </source>
</evidence>
<dbReference type="InterPro" id="IPR045755">
    <property type="entry name" value="FtsL-like"/>
</dbReference>